<protein>
    <submittedName>
        <fullName evidence="2">Uncharacterized protein</fullName>
    </submittedName>
</protein>
<dbReference type="Proteomes" id="UP000499080">
    <property type="component" value="Unassembled WGS sequence"/>
</dbReference>
<evidence type="ECO:0000313" key="3">
    <source>
        <dbReference type="Proteomes" id="UP000499080"/>
    </source>
</evidence>
<feature type="region of interest" description="Disordered" evidence="1">
    <location>
        <begin position="1"/>
        <end position="26"/>
    </location>
</feature>
<sequence length="58" mass="6354">SAGSATQSIQKVMEQTQQSPLEPKNGFTEEAANLLQFFADSGWRVHQEGILEVSNCTN</sequence>
<feature type="non-terminal residue" evidence="2">
    <location>
        <position position="1"/>
    </location>
</feature>
<evidence type="ECO:0000256" key="1">
    <source>
        <dbReference type="SAM" id="MobiDB-lite"/>
    </source>
</evidence>
<feature type="compositionally biased region" description="Polar residues" evidence="1">
    <location>
        <begin position="1"/>
        <end position="20"/>
    </location>
</feature>
<dbReference type="AlphaFoldDB" id="A0A4Y2D0W8"/>
<name>A0A4Y2D0W8_ARAVE</name>
<evidence type="ECO:0000313" key="2">
    <source>
        <dbReference type="EMBL" id="GBM10341.1"/>
    </source>
</evidence>
<comment type="caution">
    <text evidence="2">The sequence shown here is derived from an EMBL/GenBank/DDBJ whole genome shotgun (WGS) entry which is preliminary data.</text>
</comment>
<accession>A0A4Y2D0W8</accession>
<dbReference type="EMBL" id="BGPR01088209">
    <property type="protein sequence ID" value="GBM10341.1"/>
    <property type="molecule type" value="Genomic_DNA"/>
</dbReference>
<proteinExistence type="predicted"/>
<gene>
    <name evidence="2" type="ORF">AVEN_124342_1</name>
</gene>
<feature type="non-terminal residue" evidence="2">
    <location>
        <position position="58"/>
    </location>
</feature>
<keyword evidence="3" id="KW-1185">Reference proteome</keyword>
<organism evidence="2 3">
    <name type="scientific">Araneus ventricosus</name>
    <name type="common">Orbweaver spider</name>
    <name type="synonym">Epeira ventricosa</name>
    <dbReference type="NCBI Taxonomy" id="182803"/>
    <lineage>
        <taxon>Eukaryota</taxon>
        <taxon>Metazoa</taxon>
        <taxon>Ecdysozoa</taxon>
        <taxon>Arthropoda</taxon>
        <taxon>Chelicerata</taxon>
        <taxon>Arachnida</taxon>
        <taxon>Araneae</taxon>
        <taxon>Araneomorphae</taxon>
        <taxon>Entelegynae</taxon>
        <taxon>Araneoidea</taxon>
        <taxon>Araneidae</taxon>
        <taxon>Araneus</taxon>
    </lineage>
</organism>
<reference evidence="2 3" key="1">
    <citation type="journal article" date="2019" name="Sci. Rep.">
        <title>Orb-weaving spider Araneus ventricosus genome elucidates the spidroin gene catalogue.</title>
        <authorList>
            <person name="Kono N."/>
            <person name="Nakamura H."/>
            <person name="Ohtoshi R."/>
            <person name="Moran D.A.P."/>
            <person name="Shinohara A."/>
            <person name="Yoshida Y."/>
            <person name="Fujiwara M."/>
            <person name="Mori M."/>
            <person name="Tomita M."/>
            <person name="Arakawa K."/>
        </authorList>
    </citation>
    <scope>NUCLEOTIDE SEQUENCE [LARGE SCALE GENOMIC DNA]</scope>
</reference>